<feature type="compositionally biased region" description="Basic and acidic residues" evidence="1">
    <location>
        <begin position="437"/>
        <end position="449"/>
    </location>
</feature>
<evidence type="ECO:0000313" key="2">
    <source>
        <dbReference type="EMBL" id="EAU54520.1"/>
    </source>
</evidence>
<feature type="region of interest" description="Disordered" evidence="1">
    <location>
        <begin position="403"/>
        <end position="449"/>
    </location>
</feature>
<dbReference type="AlphaFoldDB" id="Q0EZA4"/>
<dbReference type="Pfam" id="PF13692">
    <property type="entry name" value="Glyco_trans_1_4"/>
    <property type="match status" value="1"/>
</dbReference>
<dbReference type="Proteomes" id="UP000005297">
    <property type="component" value="Unassembled WGS sequence"/>
</dbReference>
<protein>
    <submittedName>
        <fullName evidence="2">Glycosyl transferase, group 1 family protein</fullName>
    </submittedName>
</protein>
<dbReference type="HOGENOM" id="CLU_610846_0_0_0"/>
<sequence>MQNNKKPSVMFVAPSAYVLSGLATWLDYMEPGLGSLGWDVTIGLVEGPRHHRPEKYIVGHAHRSWYPISCKSGTQEGRLRAVEKAISVVNPDIVATVNMPDAILGAVRSRQYGRPELKVAMTVHGIQPDLYEDIGAYGDLLDRVFCTNRLACKLAEVMGNMDAGRISHVPYGVEFDGPAPRSEPGECLKIAYVGRLEQDQKQIFDLPPIIEALETLGVPYELMIAGNGPDEKQLRAEFGSRVDDGRITFLGFISPEELQRQVLAEVDVLLLTSSWETGPIVIWEAMASGVAVVSSNYIGSGLESALHDDDNALMFPVGDTGQAAAQLQRLWCEASLIARLRQAAYRLIEERYTIAVSVANWDRHLKALLEQPSLASAPRIGTQQASGRLDRLLGGGKAESLRSLIGSTGPDGGAGGEWPHSHGTTEYGNESFWTKTEQLDRRDAEGAAE</sequence>
<keyword evidence="3" id="KW-1185">Reference proteome</keyword>
<dbReference type="CDD" id="cd03801">
    <property type="entry name" value="GT4_PimA-like"/>
    <property type="match status" value="1"/>
</dbReference>
<feature type="compositionally biased region" description="Polar residues" evidence="1">
    <location>
        <begin position="422"/>
        <end position="436"/>
    </location>
</feature>
<evidence type="ECO:0000256" key="1">
    <source>
        <dbReference type="SAM" id="MobiDB-lite"/>
    </source>
</evidence>
<reference evidence="2 3" key="1">
    <citation type="submission" date="2006-09" db="EMBL/GenBank/DDBJ databases">
        <authorList>
            <person name="Emerson D."/>
            <person name="Ferriera S."/>
            <person name="Johnson J."/>
            <person name="Kravitz S."/>
            <person name="Halpern A."/>
            <person name="Remington K."/>
            <person name="Beeson K."/>
            <person name="Tran B."/>
            <person name="Rogers Y.-H."/>
            <person name="Friedman R."/>
            <person name="Venter J.C."/>
        </authorList>
    </citation>
    <scope>NUCLEOTIDE SEQUENCE [LARGE SCALE GENOMIC DNA]</scope>
    <source>
        <strain evidence="2 3">PV-1</strain>
    </source>
</reference>
<dbReference type="FunCoup" id="Q0EZA4">
    <property type="interactions" value="248"/>
</dbReference>
<dbReference type="OrthoDB" id="9781738at2"/>
<dbReference type="Gene3D" id="3.40.50.2000">
    <property type="entry name" value="Glycogen Phosphorylase B"/>
    <property type="match status" value="2"/>
</dbReference>
<dbReference type="SUPFAM" id="SSF53756">
    <property type="entry name" value="UDP-Glycosyltransferase/glycogen phosphorylase"/>
    <property type="match status" value="1"/>
</dbReference>
<evidence type="ECO:0000313" key="3">
    <source>
        <dbReference type="Proteomes" id="UP000005297"/>
    </source>
</evidence>
<dbReference type="InParanoid" id="Q0EZA4"/>
<proteinExistence type="predicted"/>
<dbReference type="EMBL" id="AATS01000007">
    <property type="protein sequence ID" value="EAU54520.1"/>
    <property type="molecule type" value="Genomic_DNA"/>
</dbReference>
<accession>Q0EZA4</accession>
<dbReference type="PANTHER" id="PTHR12526">
    <property type="entry name" value="GLYCOSYLTRANSFERASE"/>
    <property type="match status" value="1"/>
</dbReference>
<dbReference type="GO" id="GO:0016757">
    <property type="term" value="F:glycosyltransferase activity"/>
    <property type="evidence" value="ECO:0007669"/>
    <property type="project" value="TreeGrafter"/>
</dbReference>
<organism evidence="2 3">
    <name type="scientific">Mariprofundus ferrooxydans PV-1</name>
    <dbReference type="NCBI Taxonomy" id="314345"/>
    <lineage>
        <taxon>Bacteria</taxon>
        <taxon>Pseudomonadati</taxon>
        <taxon>Pseudomonadota</taxon>
        <taxon>Candidatius Mariprofundia</taxon>
        <taxon>Mariprofundales</taxon>
        <taxon>Mariprofundaceae</taxon>
        <taxon>Mariprofundus</taxon>
    </lineage>
</organism>
<dbReference type="PANTHER" id="PTHR12526:SF638">
    <property type="entry name" value="SPORE COAT PROTEIN SA"/>
    <property type="match status" value="1"/>
</dbReference>
<dbReference type="RefSeq" id="WP_009849022.1">
    <property type="nucleotide sequence ID" value="NZ_DS022294.1"/>
</dbReference>
<dbReference type="STRING" id="314344.AL013_00500"/>
<comment type="caution">
    <text evidence="2">The sequence shown here is derived from an EMBL/GenBank/DDBJ whole genome shotgun (WGS) entry which is preliminary data.</text>
</comment>
<gene>
    <name evidence="2" type="ORF">SPV1_07491</name>
</gene>
<keyword evidence="2" id="KW-0808">Transferase</keyword>
<name>Q0EZA4_9PROT</name>
<dbReference type="eggNOG" id="COG0438">
    <property type="taxonomic scope" value="Bacteria"/>
</dbReference>